<gene>
    <name evidence="2" type="ORF">SSPSH_000692</name>
</gene>
<name>U2G1Q0_9GAMM</name>
<feature type="compositionally biased region" description="Basic and acidic residues" evidence="1">
    <location>
        <begin position="55"/>
        <end position="66"/>
    </location>
</feature>
<reference evidence="2 3" key="2">
    <citation type="journal article" date="2013" name="PLoS ONE">
        <title>INDIGO - INtegrated Data Warehouse of MIcrobial GenOmes with Examples from the Red Sea Extremophiles.</title>
        <authorList>
            <person name="Alam I."/>
            <person name="Antunes A."/>
            <person name="Kamau A.A."/>
            <person name="Ba Alawi W."/>
            <person name="Kalkatawi M."/>
            <person name="Stingl U."/>
            <person name="Bajic V.B."/>
        </authorList>
    </citation>
    <scope>NUCLEOTIDE SEQUENCE [LARGE SCALE GENOMIC DNA]</scope>
    <source>
        <strain evidence="2 3">E1L3A</strain>
    </source>
</reference>
<dbReference type="STRING" id="1033802.SSPSH_000692"/>
<proteinExistence type="predicted"/>
<evidence type="ECO:0000256" key="1">
    <source>
        <dbReference type="SAM" id="MobiDB-lite"/>
    </source>
</evidence>
<sequence length="66" mass="7579">MKRALGAMAANWLRKPQNQERIKRTARDVWGKFKQRRDARNGSRVEDSKPNAARDANRTPSDRGDA</sequence>
<evidence type="ECO:0000313" key="2">
    <source>
        <dbReference type="EMBL" id="ERJ20143.1"/>
    </source>
</evidence>
<evidence type="ECO:0000313" key="3">
    <source>
        <dbReference type="Proteomes" id="UP000006242"/>
    </source>
</evidence>
<feature type="region of interest" description="Disordered" evidence="1">
    <location>
        <begin position="1"/>
        <end position="66"/>
    </location>
</feature>
<dbReference type="Proteomes" id="UP000006242">
    <property type="component" value="Unassembled WGS sequence"/>
</dbReference>
<comment type="caution">
    <text evidence="2">The sequence shown here is derived from an EMBL/GenBank/DDBJ whole genome shotgun (WGS) entry which is preliminary data.</text>
</comment>
<dbReference type="RefSeq" id="WP_006912220.1">
    <property type="nucleotide sequence ID" value="NZ_AFNV02000004.1"/>
</dbReference>
<reference evidence="2 3" key="1">
    <citation type="journal article" date="2011" name="J. Bacteriol.">
        <title>Genome sequence of Salinisphaera shabanensis, a gammaproteobacterium from the harsh, variable environment of the brine-seawater interface of the Shaban Deep in the Red Sea.</title>
        <authorList>
            <person name="Antunes A."/>
            <person name="Alam I."/>
            <person name="Bajic V.B."/>
            <person name="Stingl U."/>
        </authorList>
    </citation>
    <scope>NUCLEOTIDE SEQUENCE [LARGE SCALE GENOMIC DNA]</scope>
    <source>
        <strain evidence="2 3">E1L3A</strain>
    </source>
</reference>
<keyword evidence="3" id="KW-1185">Reference proteome</keyword>
<dbReference type="EMBL" id="AFNV02000004">
    <property type="protein sequence ID" value="ERJ20143.1"/>
    <property type="molecule type" value="Genomic_DNA"/>
</dbReference>
<organism evidence="2 3">
    <name type="scientific">Salinisphaera shabanensis E1L3A</name>
    <dbReference type="NCBI Taxonomy" id="1033802"/>
    <lineage>
        <taxon>Bacteria</taxon>
        <taxon>Pseudomonadati</taxon>
        <taxon>Pseudomonadota</taxon>
        <taxon>Gammaproteobacteria</taxon>
        <taxon>Salinisphaerales</taxon>
        <taxon>Salinisphaeraceae</taxon>
        <taxon>Salinisphaera</taxon>
    </lineage>
</organism>
<accession>U2G1Q0</accession>
<feature type="compositionally biased region" description="Basic and acidic residues" evidence="1">
    <location>
        <begin position="17"/>
        <end position="49"/>
    </location>
</feature>
<dbReference type="AlphaFoldDB" id="U2G1Q0"/>
<protein>
    <submittedName>
        <fullName evidence="2">Uncharacterized protein</fullName>
    </submittedName>
</protein>